<evidence type="ECO:0000313" key="2">
    <source>
        <dbReference type="EMBL" id="CAD6191149.1"/>
    </source>
</evidence>
<gene>
    <name evidence="2" type="ORF">CAUJ_LOCUS7068</name>
</gene>
<protein>
    <submittedName>
        <fullName evidence="2">Uncharacterized protein</fullName>
    </submittedName>
</protein>
<organism evidence="2 3">
    <name type="scientific">Caenorhabditis auriculariae</name>
    <dbReference type="NCBI Taxonomy" id="2777116"/>
    <lineage>
        <taxon>Eukaryota</taxon>
        <taxon>Metazoa</taxon>
        <taxon>Ecdysozoa</taxon>
        <taxon>Nematoda</taxon>
        <taxon>Chromadorea</taxon>
        <taxon>Rhabditida</taxon>
        <taxon>Rhabditina</taxon>
        <taxon>Rhabditomorpha</taxon>
        <taxon>Rhabditoidea</taxon>
        <taxon>Rhabditidae</taxon>
        <taxon>Peloderinae</taxon>
        <taxon>Caenorhabditis</taxon>
    </lineage>
</organism>
<evidence type="ECO:0000313" key="3">
    <source>
        <dbReference type="Proteomes" id="UP000835052"/>
    </source>
</evidence>
<feature type="region of interest" description="Disordered" evidence="1">
    <location>
        <begin position="1261"/>
        <end position="1282"/>
    </location>
</feature>
<dbReference type="EMBL" id="CAJGYM010000019">
    <property type="protein sequence ID" value="CAD6191149.1"/>
    <property type="molecule type" value="Genomic_DNA"/>
</dbReference>
<comment type="caution">
    <text evidence="2">The sequence shown here is derived from an EMBL/GenBank/DDBJ whole genome shotgun (WGS) entry which is preliminary data.</text>
</comment>
<accession>A0A8S1H5X8</accession>
<keyword evidence="3" id="KW-1185">Reference proteome</keyword>
<evidence type="ECO:0000256" key="1">
    <source>
        <dbReference type="SAM" id="MobiDB-lite"/>
    </source>
</evidence>
<name>A0A8S1H5X8_9PELO</name>
<dbReference type="Proteomes" id="UP000835052">
    <property type="component" value="Unassembled WGS sequence"/>
</dbReference>
<sequence>MTVCRAAQAPPLRTRIGSRDSTFSCRLDRFLAHSNVMSQAEPSGAAKKISFVARPGLTCPSNHCIKQSSPCFTIQALFQCETNVKIHSKFDVIWVATEVETAPKLQRSIQNSTSMEKERQMKQETWLEYPSFTVSNPSIRNDMELHPKFEIVRVAGEEDCCFKAAKVHPKFDINGKRKTNETRDLVGIPKFHRFQPIDKERHGAPPKGDLRLFEWRVRRTAVSKRRRSIQKFDINGKKERQMKQETWLEYPSFTIPNPTDKERHGAPPKVAGEEDCCYKAAKVHPKFDINGKRKTNETRDLVGIPKFQYSKPTDKERHGAPPKVCFSLRLFEWRVRRTAVTKRRRSIQKFDINGKKERQMKQETWLEYPSFTVSNPSIRNDMELHPKFEIVQVAGEEDCCYKAAKVHPKIRHQWKKRKTNETRDLVGIPKFHIFQTRPIRNDMELHPKFEIVRVAGEEDCCLQSGEGPSKNSTSMEKERQMKQETWLEYPSFNIPNRPIRNDMELHPKFEIVQVAGEEDCCYKAAKVHPKFDINGKKERQMKQETWLEYPSFNIPNPTDKERHGAPPKVAGEEDCCYKAAKVHPKIRHQWKKRKTNETRDLVGIPKFHVFQTRPIRNDMELHPKFEIVQVAGEEDCCYKAAKVHPKFEIVQVAGEEDCCYKAAKVHPKFDINGKRKTNETRDLVGIPKFHRFQPIDKERHGAPPKVAGEEDCCYKAAKVHPKFDINGKKERQMKQETWLEYPSFTVSKPIDKERHGAPPKVSFSLRLFEWRVRRTAVSKRRRSIQKFDINGKKERQMKQETWLEYPSFTVSKPIDKERHGAPPKVAGEEDCCFKAAKVHPKFDINGKRKTNETRDLVGIPKFHRFQPIDKERHGASPKGDLRLFKWRVRRTAVTKRRRSIQNSTSMEKERQMKQETWLEYPSFTVSNPSIRNDMELHPKFEIVRVAGEEDCCFKAAKVHPKFDINGKKERQMKQETWLEYPSFTVSNPSIRNDMELHPKFEIVQVAGEENCCYKAAKVHPKFDINGKRKTNETRDLVGIPKFHRFQPIDKERHGAPPKVAGEEDCCYKAAKVHPKFDINGKKERQMKQETWLEYPSFTVSNPSIRNDMELHPKFEIVQVAGEENCCFKAAKFDINGKKERQMKQETWLEYPSFTVSNPSIRNDMELHPKFEIVQVAGEEDCCYKAAKFDINGKKERQMKQETWLEYPSFTVSNPSIRNDMELHPKFEIVQVAGEEDCCYKAAKVHPKKTWLEYPSFTVSKPTDKERHGAPPKGEFGSINLKM</sequence>
<proteinExistence type="predicted"/>
<reference evidence="2" key="1">
    <citation type="submission" date="2020-10" db="EMBL/GenBank/DDBJ databases">
        <authorList>
            <person name="Kikuchi T."/>
        </authorList>
    </citation>
    <scope>NUCLEOTIDE SEQUENCE</scope>
    <source>
        <strain evidence="2">NKZ352</strain>
    </source>
</reference>